<keyword evidence="2" id="KW-0472">Membrane</keyword>
<feature type="transmembrane region" description="Helical" evidence="2">
    <location>
        <begin position="628"/>
        <end position="652"/>
    </location>
</feature>
<protein>
    <recommendedName>
        <fullName evidence="5">Conjugal transfer protein TraY</fullName>
    </recommendedName>
</protein>
<feature type="compositionally biased region" description="Polar residues" evidence="1">
    <location>
        <begin position="709"/>
        <end position="723"/>
    </location>
</feature>
<evidence type="ECO:0000256" key="2">
    <source>
        <dbReference type="SAM" id="Phobius"/>
    </source>
</evidence>
<dbReference type="OrthoDB" id="7010241at2"/>
<feature type="compositionally biased region" description="Gly residues" evidence="1">
    <location>
        <begin position="735"/>
        <end position="751"/>
    </location>
</feature>
<feature type="region of interest" description="Disordered" evidence="1">
    <location>
        <begin position="709"/>
        <end position="757"/>
    </location>
</feature>
<dbReference type="InterPro" id="IPR027628">
    <property type="entry name" value="DotA_TraY"/>
</dbReference>
<evidence type="ECO:0000313" key="3">
    <source>
        <dbReference type="EMBL" id="OWV31246.1"/>
    </source>
</evidence>
<sequence>MIRQLLASRAGKVIGFFIAMLFSILIIIQNADAQVSGPIQADEIRQAAERPNDRSRDALEVVFGGIVNDPLAVSGGSSGGSGQQTLVSNVFKILNGLGLIVGIFLIGYVIFRKIFQAGNDGEVFKRGGENSFAILKVVWGFIGLVPTASGWSMAQLVVLWSASLIGVGTANLATDATLSAFYEGQTMSLEPAMPETTALAESLFNANLCSIGINRGIQEAQAAGANLGPESIITSHTIPDTGFILADASRSKICGGATYPKERQITNSYLGVTINPNGYRQAQIEALQQMQSYLQPRVEEYANAVFSKKTDSSVSIPSATLIIETAARTYDQHLGSMSSLADNKSNEIREEVVKSIEDKGWWELGAWYNSIAQANSVVTDNMLSRASSVGQTINMQGAVASYYSQLLSATQVNRQQVNQVSSAGAGTGSSVGTYNSGSANQQVSEDTNQLISKVFGFFSGQKWANVLIDLSASDNGVVNPIIAMKGLGDWILVGGQTSFISYVALKGAAGSAMEANDSLWGMVGGFFTGGISAAIVGAFAEVISAISPFVIALIFSLFGMGLTLSIYIPFIPFIIWFAAVINWVIFIAIGVVAAPLWAFSHLTGEEGAGAGKTQHGYLFMLNAMLRPVLMVAAFFIAGGIVVMGGTLLNQLFTPAIQSVQSESITGLLSIIAIVGIYISMCLTLIHTSFNLIFLIPDKVMEWIGGSAMSTGQGSEQEQRNLTNAVGGHFSKPSGGAPGGAPAGSSSEGGGKNSIQRK</sequence>
<feature type="transmembrane region" description="Helical" evidence="2">
    <location>
        <begin position="546"/>
        <end position="567"/>
    </location>
</feature>
<gene>
    <name evidence="3" type="ORF">JI62_02540</name>
</gene>
<feature type="transmembrane region" description="Helical" evidence="2">
    <location>
        <begin position="519"/>
        <end position="540"/>
    </location>
</feature>
<feature type="transmembrane region" description="Helical" evidence="2">
    <location>
        <begin position="574"/>
        <end position="598"/>
    </location>
</feature>
<dbReference type="RefSeq" id="WP_088698672.1">
    <property type="nucleotide sequence ID" value="NZ_JPUA01000004.1"/>
</dbReference>
<feature type="transmembrane region" description="Helical" evidence="2">
    <location>
        <begin position="132"/>
        <end position="151"/>
    </location>
</feature>
<keyword evidence="2" id="KW-1133">Transmembrane helix</keyword>
<name>A0A246S464_9GAMM</name>
<dbReference type="EMBL" id="JPUA01000004">
    <property type="protein sequence ID" value="OWV31246.1"/>
    <property type="molecule type" value="Genomic_DNA"/>
</dbReference>
<dbReference type="NCBIfam" id="TIGR04346">
    <property type="entry name" value="DotA_TraY"/>
    <property type="match status" value="1"/>
</dbReference>
<keyword evidence="2" id="KW-0812">Transmembrane</keyword>
<evidence type="ECO:0000313" key="4">
    <source>
        <dbReference type="Proteomes" id="UP000197334"/>
    </source>
</evidence>
<dbReference type="Proteomes" id="UP000197334">
    <property type="component" value="Unassembled WGS sequence"/>
</dbReference>
<feature type="transmembrane region" description="Helical" evidence="2">
    <location>
        <begin position="12"/>
        <end position="31"/>
    </location>
</feature>
<reference evidence="3 4" key="1">
    <citation type="submission" date="2014-08" db="EMBL/GenBank/DDBJ databases">
        <title>Draft genome sequence of a novel L-asparaginase producing marine bacterium, Halomonas campaniensis.</title>
        <authorList>
            <person name="Sundarakrishnan B."/>
            <person name="Moushumi Priya A."/>
            <person name="Raman G."/>
            <person name="Sakthivel N."/>
            <person name="Park S."/>
            <person name="Jayachandran S."/>
        </authorList>
    </citation>
    <scope>NUCLEOTIDE SEQUENCE [LARGE SCALE GENOMIC DNA]</scope>
    <source>
        <strain evidence="3 4">SK03</strain>
    </source>
</reference>
<keyword evidence="4" id="KW-1185">Reference proteome</keyword>
<evidence type="ECO:0000256" key="1">
    <source>
        <dbReference type="SAM" id="MobiDB-lite"/>
    </source>
</evidence>
<comment type="caution">
    <text evidence="3">The sequence shown here is derived from an EMBL/GenBank/DDBJ whole genome shotgun (WGS) entry which is preliminary data.</text>
</comment>
<feature type="transmembrane region" description="Helical" evidence="2">
    <location>
        <begin position="664"/>
        <end position="685"/>
    </location>
</feature>
<organism evidence="3 4">
    <name type="scientific">Halomonas campaniensis</name>
    <dbReference type="NCBI Taxonomy" id="213554"/>
    <lineage>
        <taxon>Bacteria</taxon>
        <taxon>Pseudomonadati</taxon>
        <taxon>Pseudomonadota</taxon>
        <taxon>Gammaproteobacteria</taxon>
        <taxon>Oceanospirillales</taxon>
        <taxon>Halomonadaceae</taxon>
        <taxon>Halomonas</taxon>
    </lineage>
</organism>
<evidence type="ECO:0008006" key="5">
    <source>
        <dbReference type="Google" id="ProtNLM"/>
    </source>
</evidence>
<accession>A0A246S464</accession>
<feature type="transmembrane region" description="Helical" evidence="2">
    <location>
        <begin position="93"/>
        <end position="111"/>
    </location>
</feature>
<proteinExistence type="predicted"/>
<dbReference type="AlphaFoldDB" id="A0A246S464"/>